<organism evidence="10 11">
    <name type="scientific">Tilletia horrida</name>
    <dbReference type="NCBI Taxonomy" id="155126"/>
    <lineage>
        <taxon>Eukaryota</taxon>
        <taxon>Fungi</taxon>
        <taxon>Dikarya</taxon>
        <taxon>Basidiomycota</taxon>
        <taxon>Ustilaginomycotina</taxon>
        <taxon>Exobasidiomycetes</taxon>
        <taxon>Tilletiales</taxon>
        <taxon>Tilletiaceae</taxon>
        <taxon>Tilletia</taxon>
    </lineage>
</organism>
<accession>A0AAN6GPZ2</accession>
<dbReference type="Pfam" id="PF05572">
    <property type="entry name" value="Peptidase_M43"/>
    <property type="match status" value="1"/>
</dbReference>
<protein>
    <recommendedName>
        <fullName evidence="9">Peptidase M43 pregnancy-associated plasma-A domain-containing protein</fullName>
    </recommendedName>
</protein>
<evidence type="ECO:0000256" key="4">
    <source>
        <dbReference type="ARBA" id="ARBA00022729"/>
    </source>
</evidence>
<dbReference type="Gene3D" id="3.40.390.10">
    <property type="entry name" value="Collagenase (Catalytic Domain)"/>
    <property type="match status" value="1"/>
</dbReference>
<evidence type="ECO:0000313" key="11">
    <source>
        <dbReference type="Proteomes" id="UP001176517"/>
    </source>
</evidence>
<keyword evidence="6" id="KW-0862">Zinc</keyword>
<keyword evidence="8" id="KW-1015">Disulfide bond</keyword>
<evidence type="ECO:0000256" key="1">
    <source>
        <dbReference type="ARBA" id="ARBA00008721"/>
    </source>
</evidence>
<dbReference type="Proteomes" id="UP001176517">
    <property type="component" value="Unassembled WGS sequence"/>
</dbReference>
<comment type="caution">
    <text evidence="10">The sequence shown here is derived from an EMBL/GenBank/DDBJ whole genome shotgun (WGS) entry which is preliminary data.</text>
</comment>
<sequence>MGSRPGFLQHSEPVDHAVEQKTQEFLKLYGSLAVSEHVNKLVPVYWHTITSSTGEGTTSPAVIAQQIDVLNQHFLHAGFTFKLVETDTTAQDAWFSNLTNHETEDMRAMNKKLRKGGANALNIYTVNFWQGLLGCATMPAWFKANPVNDGVFLTYKTLPGGPMGHQNSLGKTATHEVGHWLGLYHVFEGKGCDDPNGDYVSDTPPQKDPTWGCPARKRTCPGRGQDSIRNFMDYSWDSCATKFTKGQVVRMHTQAAMYREM</sequence>
<comment type="similarity">
    <text evidence="1">Belongs to the peptidase M43B family.</text>
</comment>
<keyword evidence="7" id="KW-0482">Metalloprotease</keyword>
<keyword evidence="3" id="KW-0479">Metal-binding</keyword>
<evidence type="ECO:0000256" key="5">
    <source>
        <dbReference type="ARBA" id="ARBA00022801"/>
    </source>
</evidence>
<dbReference type="InterPro" id="IPR024079">
    <property type="entry name" value="MetalloPept_cat_dom_sf"/>
</dbReference>
<evidence type="ECO:0000313" key="10">
    <source>
        <dbReference type="EMBL" id="KAK0550268.1"/>
    </source>
</evidence>
<keyword evidence="5" id="KW-0378">Hydrolase</keyword>
<evidence type="ECO:0000256" key="8">
    <source>
        <dbReference type="ARBA" id="ARBA00023157"/>
    </source>
</evidence>
<evidence type="ECO:0000256" key="6">
    <source>
        <dbReference type="ARBA" id="ARBA00022833"/>
    </source>
</evidence>
<proteinExistence type="inferred from homology"/>
<keyword evidence="2" id="KW-0645">Protease</keyword>
<dbReference type="GO" id="GO:0006508">
    <property type="term" value="P:proteolysis"/>
    <property type="evidence" value="ECO:0007669"/>
    <property type="project" value="UniProtKB-KW"/>
</dbReference>
<gene>
    <name evidence="10" type="ORF">OC846_003748</name>
</gene>
<dbReference type="GO" id="GO:0046872">
    <property type="term" value="F:metal ion binding"/>
    <property type="evidence" value="ECO:0007669"/>
    <property type="project" value="UniProtKB-KW"/>
</dbReference>
<keyword evidence="4" id="KW-0732">Signal</keyword>
<dbReference type="GO" id="GO:0008237">
    <property type="term" value="F:metallopeptidase activity"/>
    <property type="evidence" value="ECO:0007669"/>
    <property type="project" value="UniProtKB-KW"/>
</dbReference>
<evidence type="ECO:0000256" key="2">
    <source>
        <dbReference type="ARBA" id="ARBA00022670"/>
    </source>
</evidence>
<dbReference type="PANTHER" id="PTHR47466:SF1">
    <property type="entry name" value="METALLOPROTEASE MEP1 (AFU_ORTHOLOGUE AFUA_1G07730)-RELATED"/>
    <property type="match status" value="1"/>
</dbReference>
<dbReference type="SUPFAM" id="SSF55486">
    <property type="entry name" value="Metalloproteases ('zincins'), catalytic domain"/>
    <property type="match status" value="1"/>
</dbReference>
<dbReference type="EMBL" id="JAPDMZ010000096">
    <property type="protein sequence ID" value="KAK0550268.1"/>
    <property type="molecule type" value="Genomic_DNA"/>
</dbReference>
<evidence type="ECO:0000259" key="9">
    <source>
        <dbReference type="Pfam" id="PF05572"/>
    </source>
</evidence>
<dbReference type="InterPro" id="IPR008754">
    <property type="entry name" value="Peptidase_M43"/>
</dbReference>
<dbReference type="PANTHER" id="PTHR47466">
    <property type="match status" value="1"/>
</dbReference>
<evidence type="ECO:0000256" key="3">
    <source>
        <dbReference type="ARBA" id="ARBA00022723"/>
    </source>
</evidence>
<dbReference type="AlphaFoldDB" id="A0AAN6GPZ2"/>
<reference evidence="10" key="1">
    <citation type="journal article" date="2023" name="PhytoFront">
        <title>Draft Genome Resources of Seven Strains of Tilletia horrida, Causal Agent of Kernel Smut of Rice.</title>
        <authorList>
            <person name="Khanal S."/>
            <person name="Antony Babu S."/>
            <person name="Zhou X.G."/>
        </authorList>
    </citation>
    <scope>NUCLEOTIDE SEQUENCE</scope>
    <source>
        <strain evidence="10">TX6</strain>
    </source>
</reference>
<dbReference type="CDD" id="cd04275">
    <property type="entry name" value="ZnMc_pappalysin_like"/>
    <property type="match status" value="1"/>
</dbReference>
<evidence type="ECO:0000256" key="7">
    <source>
        <dbReference type="ARBA" id="ARBA00023049"/>
    </source>
</evidence>
<feature type="domain" description="Peptidase M43 pregnancy-associated plasma-A" evidence="9">
    <location>
        <begin position="169"/>
        <end position="253"/>
    </location>
</feature>
<name>A0AAN6GPZ2_9BASI</name>
<keyword evidence="11" id="KW-1185">Reference proteome</keyword>